<dbReference type="Proteomes" id="UP000254069">
    <property type="component" value="Unassembled WGS sequence"/>
</dbReference>
<proteinExistence type="predicted"/>
<accession>A0A379YUF2</accession>
<evidence type="ECO:0000313" key="2">
    <source>
        <dbReference type="EMBL" id="SUI50460.1"/>
    </source>
</evidence>
<gene>
    <name evidence="2" type="ORF">NCTC10738_00522</name>
</gene>
<dbReference type="EMBL" id="UGYO01000001">
    <property type="protein sequence ID" value="SUI50460.1"/>
    <property type="molecule type" value="Genomic_DNA"/>
</dbReference>
<sequence>MKPETGIYLGSVSHSRLTPVRHSFRYPFALMLLDLDDLPRLSSLSGLFGESPWSALRFRQQDYLKAASESNTATSLKQRVLDKVIALGGEAGCDSVLFAGQLRHFGLYFSPVNFFYCFQGDEYKYLLAEVSNTPWNERHCYLVSAEAPALGDKCFHVSPFMSLDYRYRWHIPAPAERLDLRISNLPGKGDVAGLAPESQKASFDAVLSLKRRPFNGRELRRYLWGFPLMSLKILWLIYWQALRLWLKRVPFVPYERRPQGGTD</sequence>
<dbReference type="RefSeq" id="WP_115389120.1">
    <property type="nucleotide sequence ID" value="NZ_JADZHC010000034.1"/>
</dbReference>
<keyword evidence="3" id="KW-1185">Reference proteome</keyword>
<dbReference type="InterPro" id="IPR010775">
    <property type="entry name" value="DUF1365"/>
</dbReference>
<organism evidence="2 3">
    <name type="scientific">Shewanella algae</name>
    <dbReference type="NCBI Taxonomy" id="38313"/>
    <lineage>
        <taxon>Bacteria</taxon>
        <taxon>Pseudomonadati</taxon>
        <taxon>Pseudomonadota</taxon>
        <taxon>Gammaproteobacteria</taxon>
        <taxon>Alteromonadales</taxon>
        <taxon>Shewanellaceae</taxon>
        <taxon>Shewanella</taxon>
    </lineage>
</organism>
<keyword evidence="1" id="KW-1133">Transmembrane helix</keyword>
<dbReference type="Pfam" id="PF07103">
    <property type="entry name" value="DUF1365"/>
    <property type="match status" value="1"/>
</dbReference>
<keyword evidence="1" id="KW-0812">Transmembrane</keyword>
<dbReference type="AlphaFoldDB" id="A0A379YUF2"/>
<protein>
    <submittedName>
        <fullName evidence="2">Protein of uncharacterized function (DUF1365)</fullName>
    </submittedName>
</protein>
<evidence type="ECO:0000313" key="3">
    <source>
        <dbReference type="Proteomes" id="UP000254069"/>
    </source>
</evidence>
<name>A0A379YUF2_9GAMM</name>
<dbReference type="PANTHER" id="PTHR33973:SF4">
    <property type="entry name" value="OS07G0153300 PROTEIN"/>
    <property type="match status" value="1"/>
</dbReference>
<keyword evidence="1" id="KW-0472">Membrane</keyword>
<evidence type="ECO:0000256" key="1">
    <source>
        <dbReference type="SAM" id="Phobius"/>
    </source>
</evidence>
<dbReference type="PANTHER" id="PTHR33973">
    <property type="entry name" value="OS07G0153300 PROTEIN"/>
    <property type="match status" value="1"/>
</dbReference>
<feature type="transmembrane region" description="Helical" evidence="1">
    <location>
        <begin position="222"/>
        <end position="241"/>
    </location>
</feature>
<reference evidence="2 3" key="1">
    <citation type="submission" date="2018-06" db="EMBL/GenBank/DDBJ databases">
        <authorList>
            <consortium name="Pathogen Informatics"/>
            <person name="Doyle S."/>
        </authorList>
    </citation>
    <scope>NUCLEOTIDE SEQUENCE [LARGE SCALE GENOMIC DNA]</scope>
    <source>
        <strain evidence="2 3">NCTC10738</strain>
    </source>
</reference>